<dbReference type="InterPro" id="IPR019257">
    <property type="entry name" value="MeTrfase_dom"/>
</dbReference>
<dbReference type="PIRSF" id="PIRSF018005">
    <property type="entry name" value="UCP018005"/>
    <property type="match status" value="1"/>
</dbReference>
<reference evidence="4 5" key="1">
    <citation type="submission" date="2018-03" db="EMBL/GenBank/DDBJ databases">
        <title>The draft genome of Sphingosinicella sp. GL-C-18.</title>
        <authorList>
            <person name="Liu L."/>
            <person name="Li L."/>
            <person name="Liang L."/>
            <person name="Zhang X."/>
            <person name="Wang T."/>
        </authorList>
    </citation>
    <scope>NUCLEOTIDE SEQUENCE [LARGE SCALE GENOMIC DNA]</scope>
    <source>
        <strain evidence="4 5">GL-C-18</strain>
    </source>
</reference>
<dbReference type="InterPro" id="IPR035094">
    <property type="entry name" value="EgtD"/>
</dbReference>
<accession>A0A2P7QV83</accession>
<dbReference type="InterPro" id="IPR051128">
    <property type="entry name" value="EgtD_Methyltrsf_superfamily"/>
</dbReference>
<evidence type="ECO:0000259" key="3">
    <source>
        <dbReference type="Pfam" id="PF10017"/>
    </source>
</evidence>
<dbReference type="GO" id="GO:0032259">
    <property type="term" value="P:methylation"/>
    <property type="evidence" value="ECO:0007669"/>
    <property type="project" value="UniProtKB-KW"/>
</dbReference>
<dbReference type="Proteomes" id="UP000241167">
    <property type="component" value="Unassembled WGS sequence"/>
</dbReference>
<dbReference type="Pfam" id="PF10017">
    <property type="entry name" value="Methyltransf_33"/>
    <property type="match status" value="1"/>
</dbReference>
<dbReference type="SUPFAM" id="SSF53335">
    <property type="entry name" value="S-adenosyl-L-methionine-dependent methyltransferases"/>
    <property type="match status" value="1"/>
</dbReference>
<gene>
    <name evidence="4" type="primary">egtD</name>
    <name evidence="4" type="ORF">C7I55_06305</name>
</gene>
<evidence type="ECO:0000256" key="1">
    <source>
        <dbReference type="ARBA" id="ARBA00022603"/>
    </source>
</evidence>
<dbReference type="OrthoDB" id="5289726at2"/>
<evidence type="ECO:0000256" key="2">
    <source>
        <dbReference type="ARBA" id="ARBA00022679"/>
    </source>
</evidence>
<name>A0A2P7QV83_9SPHN</name>
<evidence type="ECO:0000313" key="5">
    <source>
        <dbReference type="Proteomes" id="UP000241167"/>
    </source>
</evidence>
<dbReference type="Gene3D" id="3.40.50.150">
    <property type="entry name" value="Vaccinia Virus protein VP39"/>
    <property type="match status" value="1"/>
</dbReference>
<keyword evidence="1 4" id="KW-0489">Methyltransferase</keyword>
<keyword evidence="5" id="KW-1185">Reference proteome</keyword>
<sequence>MDVLRRPPADPAFRADVLAGLTAPIRAIPARWLYDRRGSELFEAITQLPEYYPTRADTALLEQHAAAVAEIVGTGDVVVEFGSGSSTKTPILLRATSPAAYVPVDISGDFLRESSAALQSIFPDLPLYPVEADFMRPFQLPDAVAQKTKLGFFPGSTIGNMVPGTAVDLLRAMRQTLGVGSFLLIAMDRVKSVETLLAAYDDSQGVTAEFNLNLLHRINRELDGSIPVGAFRHRAVWNDGFSRIEMHLEALRDVRFEVDGCAFEMRAGETIHTENSHKYGRRDARLLLTAGGWTVTNEWTAEGDSFAILLARADPLRFAP</sequence>
<keyword evidence="2 4" id="KW-0808">Transferase</keyword>
<dbReference type="EMBL" id="PXYI01000002">
    <property type="protein sequence ID" value="PSJ41875.1"/>
    <property type="molecule type" value="Genomic_DNA"/>
</dbReference>
<feature type="domain" description="Histidine-specific methyltransferase SAM-dependent" evidence="3">
    <location>
        <begin position="13"/>
        <end position="312"/>
    </location>
</feature>
<dbReference type="NCBIfam" id="TIGR03438">
    <property type="entry name" value="egtD_ergothio"/>
    <property type="match status" value="1"/>
</dbReference>
<dbReference type="RefSeq" id="WP_106512043.1">
    <property type="nucleotide sequence ID" value="NZ_PXYI01000002.1"/>
</dbReference>
<dbReference type="AlphaFoldDB" id="A0A2P7QV83"/>
<comment type="caution">
    <text evidence="4">The sequence shown here is derived from an EMBL/GenBank/DDBJ whole genome shotgun (WGS) entry which is preliminary data.</text>
</comment>
<dbReference type="PANTHER" id="PTHR43397:SF1">
    <property type="entry name" value="ERGOTHIONEINE BIOSYNTHESIS PROTEIN 1"/>
    <property type="match status" value="1"/>
</dbReference>
<evidence type="ECO:0000313" key="4">
    <source>
        <dbReference type="EMBL" id="PSJ41875.1"/>
    </source>
</evidence>
<dbReference type="GO" id="GO:0008168">
    <property type="term" value="F:methyltransferase activity"/>
    <property type="evidence" value="ECO:0007669"/>
    <property type="project" value="UniProtKB-KW"/>
</dbReference>
<protein>
    <submittedName>
        <fullName evidence="4">L-histidine N(Alpha)-methyltransferase</fullName>
    </submittedName>
</protein>
<proteinExistence type="predicted"/>
<dbReference type="InterPro" id="IPR029063">
    <property type="entry name" value="SAM-dependent_MTases_sf"/>
</dbReference>
<dbReference type="InterPro" id="IPR017804">
    <property type="entry name" value="MeTrfase_EgtD-like"/>
</dbReference>
<dbReference type="PANTHER" id="PTHR43397">
    <property type="entry name" value="ERGOTHIONEINE BIOSYNTHESIS PROTEIN 1"/>
    <property type="match status" value="1"/>
</dbReference>
<organism evidence="4 5">
    <name type="scientific">Allosphingosinicella deserti</name>
    <dbReference type="NCBI Taxonomy" id="2116704"/>
    <lineage>
        <taxon>Bacteria</taxon>
        <taxon>Pseudomonadati</taxon>
        <taxon>Pseudomonadota</taxon>
        <taxon>Alphaproteobacteria</taxon>
        <taxon>Sphingomonadales</taxon>
        <taxon>Sphingomonadaceae</taxon>
        <taxon>Allosphingosinicella</taxon>
    </lineage>
</organism>